<keyword evidence="3" id="KW-0238">DNA-binding</keyword>
<dbReference type="InterPro" id="IPR036388">
    <property type="entry name" value="WH-like_DNA-bd_sf"/>
</dbReference>
<organism evidence="6 7">
    <name type="scientific">Noviherbaspirillum album</name>
    <dbReference type="NCBI Taxonomy" id="3080276"/>
    <lineage>
        <taxon>Bacteria</taxon>
        <taxon>Pseudomonadati</taxon>
        <taxon>Pseudomonadota</taxon>
        <taxon>Betaproteobacteria</taxon>
        <taxon>Burkholderiales</taxon>
        <taxon>Oxalobacteraceae</taxon>
        <taxon>Noviherbaspirillum</taxon>
    </lineage>
</organism>
<dbReference type="Pfam" id="PF00126">
    <property type="entry name" value="HTH_1"/>
    <property type="match status" value="1"/>
</dbReference>
<gene>
    <name evidence="6" type="primary">gcvA</name>
    <name evidence="6" type="ORF">RY831_06815</name>
</gene>
<dbReference type="SUPFAM" id="SSF46785">
    <property type="entry name" value="Winged helix' DNA-binding domain"/>
    <property type="match status" value="1"/>
</dbReference>
<feature type="domain" description="HTH lysR-type" evidence="5">
    <location>
        <begin position="3"/>
        <end position="60"/>
    </location>
</feature>
<keyword evidence="4" id="KW-0804">Transcription</keyword>
<sequence length="302" mass="33608">MKPPLLALHVFESAARHGSYTRAADELHVTHSAISQQIRALEGTLGVALFAREGRQMLLTKEGTLLFKRIQPALRQLGRALTEIEEHKRAPSITVTTLQSFANRWLLPRLGKFQKLQPDVAVHIQASQDLKDLERREADIAIRYGIGSWKGCDAVKLMDEWLFPVCSPAFNKGRLPASPKNLKRFRILRDDCDMEWNAWSSEAGIDPAEFLHGANYSDSNLMLSAAMAGQGIAIGRSVLVSEDLAAGRLMPVCDVIARGPFSYYIATASQVAKSPQLLAFEQWLLKEAAAFERREMRALKVA</sequence>
<proteinExistence type="inferred from homology"/>
<dbReference type="PANTHER" id="PTHR30537:SF79">
    <property type="entry name" value="TRANSCRIPTIONAL REGULATOR-RELATED"/>
    <property type="match status" value="1"/>
</dbReference>
<evidence type="ECO:0000256" key="4">
    <source>
        <dbReference type="ARBA" id="ARBA00023163"/>
    </source>
</evidence>
<dbReference type="Gene3D" id="1.10.10.10">
    <property type="entry name" value="Winged helix-like DNA-binding domain superfamily/Winged helix DNA-binding domain"/>
    <property type="match status" value="1"/>
</dbReference>
<comment type="caution">
    <text evidence="6">The sequence shown here is derived from an EMBL/GenBank/DDBJ whole genome shotgun (WGS) entry which is preliminary data.</text>
</comment>
<dbReference type="Proteomes" id="UP001352263">
    <property type="component" value="Unassembled WGS sequence"/>
</dbReference>
<dbReference type="PANTHER" id="PTHR30537">
    <property type="entry name" value="HTH-TYPE TRANSCRIPTIONAL REGULATOR"/>
    <property type="match status" value="1"/>
</dbReference>
<dbReference type="InterPro" id="IPR058163">
    <property type="entry name" value="LysR-type_TF_proteobact-type"/>
</dbReference>
<dbReference type="InterPro" id="IPR000847">
    <property type="entry name" value="LysR_HTH_N"/>
</dbReference>
<evidence type="ECO:0000313" key="6">
    <source>
        <dbReference type="EMBL" id="MEC4718851.1"/>
    </source>
</evidence>
<dbReference type="InterPro" id="IPR005119">
    <property type="entry name" value="LysR_subst-bd"/>
</dbReference>
<evidence type="ECO:0000313" key="7">
    <source>
        <dbReference type="Proteomes" id="UP001352263"/>
    </source>
</evidence>
<dbReference type="RefSeq" id="WP_326505571.1">
    <property type="nucleotide sequence ID" value="NZ_JAWIIV010000004.1"/>
</dbReference>
<dbReference type="Gene3D" id="3.40.190.10">
    <property type="entry name" value="Periplasmic binding protein-like II"/>
    <property type="match status" value="2"/>
</dbReference>
<keyword evidence="7" id="KW-1185">Reference proteome</keyword>
<comment type="similarity">
    <text evidence="1">Belongs to the LysR transcriptional regulatory family.</text>
</comment>
<evidence type="ECO:0000259" key="5">
    <source>
        <dbReference type="PROSITE" id="PS50931"/>
    </source>
</evidence>
<dbReference type="EMBL" id="JAWIIV010000004">
    <property type="protein sequence ID" value="MEC4718851.1"/>
    <property type="molecule type" value="Genomic_DNA"/>
</dbReference>
<dbReference type="PRINTS" id="PR00039">
    <property type="entry name" value="HTHLYSR"/>
</dbReference>
<dbReference type="CDD" id="cd08432">
    <property type="entry name" value="PBP2_GcdR_TrpI_HvrB_AmpR_like"/>
    <property type="match status" value="1"/>
</dbReference>
<reference evidence="6 7" key="1">
    <citation type="submission" date="2023-10" db="EMBL/GenBank/DDBJ databases">
        <title>Noviherbaspirillum sp. CPCC 100848 genome assembly.</title>
        <authorList>
            <person name="Li X.Y."/>
            <person name="Fang X.M."/>
        </authorList>
    </citation>
    <scope>NUCLEOTIDE SEQUENCE [LARGE SCALE GENOMIC DNA]</scope>
    <source>
        <strain evidence="6 7">CPCC 100848</strain>
    </source>
</reference>
<evidence type="ECO:0000256" key="2">
    <source>
        <dbReference type="ARBA" id="ARBA00023015"/>
    </source>
</evidence>
<protein>
    <submittedName>
        <fullName evidence="6">Transcriptional regulator GcvA</fullName>
    </submittedName>
</protein>
<name>A0ABU6J620_9BURK</name>
<evidence type="ECO:0000256" key="3">
    <source>
        <dbReference type="ARBA" id="ARBA00023125"/>
    </source>
</evidence>
<accession>A0ABU6J620</accession>
<evidence type="ECO:0000256" key="1">
    <source>
        <dbReference type="ARBA" id="ARBA00009437"/>
    </source>
</evidence>
<dbReference type="SUPFAM" id="SSF53850">
    <property type="entry name" value="Periplasmic binding protein-like II"/>
    <property type="match status" value="1"/>
</dbReference>
<keyword evidence="2" id="KW-0805">Transcription regulation</keyword>
<dbReference type="PROSITE" id="PS50931">
    <property type="entry name" value="HTH_LYSR"/>
    <property type="match status" value="1"/>
</dbReference>
<dbReference type="InterPro" id="IPR036390">
    <property type="entry name" value="WH_DNA-bd_sf"/>
</dbReference>
<dbReference type="Pfam" id="PF03466">
    <property type="entry name" value="LysR_substrate"/>
    <property type="match status" value="1"/>
</dbReference>
<dbReference type="NCBIfam" id="NF008352">
    <property type="entry name" value="PRK11139.1"/>
    <property type="match status" value="1"/>
</dbReference>